<dbReference type="EMBL" id="JARBJD010000086">
    <property type="protein sequence ID" value="KAK2953826.1"/>
    <property type="molecule type" value="Genomic_DNA"/>
</dbReference>
<evidence type="ECO:0000313" key="2">
    <source>
        <dbReference type="EMBL" id="KAK2944806.1"/>
    </source>
</evidence>
<dbReference type="Proteomes" id="UP001281761">
    <property type="component" value="Unassembled WGS sequence"/>
</dbReference>
<dbReference type="EMBL" id="JARBJD010000284">
    <property type="protein sequence ID" value="KAK2944806.1"/>
    <property type="molecule type" value="Genomic_DNA"/>
</dbReference>
<feature type="region of interest" description="Disordered" evidence="1">
    <location>
        <begin position="128"/>
        <end position="150"/>
    </location>
</feature>
<organism evidence="2 4">
    <name type="scientific">Blattamonas nauphoetae</name>
    <dbReference type="NCBI Taxonomy" id="2049346"/>
    <lineage>
        <taxon>Eukaryota</taxon>
        <taxon>Metamonada</taxon>
        <taxon>Preaxostyla</taxon>
        <taxon>Oxymonadida</taxon>
        <taxon>Blattamonas</taxon>
    </lineage>
</organism>
<comment type="caution">
    <text evidence="2">The sequence shown here is derived from an EMBL/GenBank/DDBJ whole genome shotgun (WGS) entry which is preliminary data.</text>
</comment>
<accession>A0ABQ9WZ55</accession>
<name>A0ABQ9WZ55_9EUKA</name>
<protein>
    <submittedName>
        <fullName evidence="2">Uncharacterized protein</fullName>
    </submittedName>
</protein>
<evidence type="ECO:0000313" key="3">
    <source>
        <dbReference type="EMBL" id="KAK2953826.1"/>
    </source>
</evidence>
<evidence type="ECO:0000313" key="4">
    <source>
        <dbReference type="Proteomes" id="UP001281761"/>
    </source>
</evidence>
<evidence type="ECO:0000256" key="1">
    <source>
        <dbReference type="SAM" id="MobiDB-lite"/>
    </source>
</evidence>
<proteinExistence type="predicted"/>
<sequence length="150" mass="16286">MTLSGRETVESDVAAQKMTGLNQRHMAVGMERVQVLELQIGNCWTERISASNDYESVEPSLRLSLNFTTDQNTLSTLRPSYFIRISAPSKVDDLKGFGSKDWNDPSIENCLKLSGIGRCVLSCCPAAGRDERTQPTSPCDGSGDKGGNAP</sequence>
<reference evidence="2 4" key="1">
    <citation type="journal article" date="2022" name="bioRxiv">
        <title>Genomics of Preaxostyla Flagellates Illuminates Evolutionary Transitions and the Path Towards Mitochondrial Loss.</title>
        <authorList>
            <person name="Novak L.V.F."/>
            <person name="Treitli S.C."/>
            <person name="Pyrih J."/>
            <person name="Halakuc P."/>
            <person name="Pipaliya S.V."/>
            <person name="Vacek V."/>
            <person name="Brzon O."/>
            <person name="Soukal P."/>
            <person name="Eme L."/>
            <person name="Dacks J.B."/>
            <person name="Karnkowska A."/>
            <person name="Elias M."/>
            <person name="Hampl V."/>
        </authorList>
    </citation>
    <scope>NUCLEOTIDE SEQUENCE [LARGE SCALE GENOMIC DNA]</scope>
    <source>
        <strain evidence="2">NAU3</strain>
        <tissue evidence="2">Gut</tissue>
    </source>
</reference>
<keyword evidence="4" id="KW-1185">Reference proteome</keyword>
<gene>
    <name evidence="3" type="ORF">BLNAU_11229</name>
    <name evidence="2" type="ORF">BLNAU_20279</name>
</gene>